<reference evidence="1" key="1">
    <citation type="submission" date="2021-07" db="EMBL/GenBank/DDBJ databases">
        <authorList>
            <person name="Catto M.A."/>
            <person name="Jacobson A."/>
            <person name="Kennedy G."/>
            <person name="Labadie P."/>
            <person name="Hunt B.G."/>
            <person name="Srinivasan R."/>
        </authorList>
    </citation>
    <scope>NUCLEOTIDE SEQUENCE</scope>
    <source>
        <strain evidence="1">PL_HMW_Pooled</strain>
        <tissue evidence="1">Head</tissue>
    </source>
</reference>
<reference evidence="1" key="2">
    <citation type="journal article" date="2023" name="BMC Genomics">
        <title>Pest status, molecular evolution, and epigenetic factors derived from the genome assembly of Frankliniella fusca, a thysanopteran phytovirus vector.</title>
        <authorList>
            <person name="Catto M.A."/>
            <person name="Labadie P.E."/>
            <person name="Jacobson A.L."/>
            <person name="Kennedy G.G."/>
            <person name="Srinivasan R."/>
            <person name="Hunt B.G."/>
        </authorList>
    </citation>
    <scope>NUCLEOTIDE SEQUENCE</scope>
    <source>
        <strain evidence="1">PL_HMW_Pooled</strain>
    </source>
</reference>
<evidence type="ECO:0000313" key="1">
    <source>
        <dbReference type="EMBL" id="KAK3908172.1"/>
    </source>
</evidence>
<organism evidence="1 2">
    <name type="scientific">Frankliniella fusca</name>
    <dbReference type="NCBI Taxonomy" id="407009"/>
    <lineage>
        <taxon>Eukaryota</taxon>
        <taxon>Metazoa</taxon>
        <taxon>Ecdysozoa</taxon>
        <taxon>Arthropoda</taxon>
        <taxon>Hexapoda</taxon>
        <taxon>Insecta</taxon>
        <taxon>Pterygota</taxon>
        <taxon>Neoptera</taxon>
        <taxon>Paraneoptera</taxon>
        <taxon>Thysanoptera</taxon>
        <taxon>Terebrantia</taxon>
        <taxon>Thripoidea</taxon>
        <taxon>Thripidae</taxon>
        <taxon>Frankliniella</taxon>
    </lineage>
</organism>
<comment type="caution">
    <text evidence="1">The sequence shown here is derived from an EMBL/GenBank/DDBJ whole genome shotgun (WGS) entry which is preliminary data.</text>
</comment>
<gene>
    <name evidence="1" type="ORF">KUF71_018685</name>
</gene>
<sequence>MLRDWMSVPCKYALGFSKGLYFSGFNGAKHSVKYSAFGHIHLNVPYSSENFPLDDLIMRRWSMLLERLRVEPFLRVSEVRSTSIVRPSIVRTRDFSGIFAPATVTRLSLSDLTLSDLALGVSYCYGNARLVS</sequence>
<evidence type="ECO:0000313" key="2">
    <source>
        <dbReference type="Proteomes" id="UP001219518"/>
    </source>
</evidence>
<dbReference type="AlphaFoldDB" id="A0AAE1GRV9"/>
<proteinExistence type="predicted"/>
<name>A0AAE1GRV9_9NEOP</name>
<dbReference type="EMBL" id="JAHWGI010000033">
    <property type="protein sequence ID" value="KAK3908172.1"/>
    <property type="molecule type" value="Genomic_DNA"/>
</dbReference>
<keyword evidence="2" id="KW-1185">Reference proteome</keyword>
<accession>A0AAE1GRV9</accession>
<protein>
    <submittedName>
        <fullName evidence="1">Biotin synthase</fullName>
    </submittedName>
</protein>
<dbReference type="Proteomes" id="UP001219518">
    <property type="component" value="Unassembled WGS sequence"/>
</dbReference>